<name>A0A2G4EVB4_9CYAN</name>
<comment type="caution">
    <text evidence="2">The sequence shown here is derived from an EMBL/GenBank/DDBJ whole genome shotgun (WGS) entry which is preliminary data.</text>
</comment>
<protein>
    <submittedName>
        <fullName evidence="2">Isochorismate synthase</fullName>
    </submittedName>
</protein>
<reference evidence="2" key="1">
    <citation type="submission" date="2017-10" db="EMBL/GenBank/DDBJ databases">
        <title>Draft genome sequence of the planktic cyanobacteria Tychonema bourrellyi isolated from alpine lentic freshwater.</title>
        <authorList>
            <person name="Tett A."/>
            <person name="Armanini F."/>
            <person name="Asnicar F."/>
            <person name="Boscaini A."/>
            <person name="Pasolli E."/>
            <person name="Zolfo M."/>
            <person name="Donati C."/>
            <person name="Salmaso N."/>
            <person name="Segata N."/>
        </authorList>
    </citation>
    <scope>NUCLEOTIDE SEQUENCE</scope>
    <source>
        <strain evidence="2">FEM_GT703</strain>
    </source>
</reference>
<feature type="region of interest" description="Disordered" evidence="1">
    <location>
        <begin position="23"/>
        <end position="49"/>
    </location>
</feature>
<dbReference type="RefSeq" id="WP_096832206.1">
    <property type="nucleotide sequence ID" value="NZ_NXIB02000192.1"/>
</dbReference>
<sequence length="49" mass="5565">MNLSKSLRNAMRYISEAAIRLFSPTDDNYPSTGVQPFEGKSSKNNDKRE</sequence>
<dbReference type="EMBL" id="NXIB02000192">
    <property type="protein sequence ID" value="PHX53474.1"/>
    <property type="molecule type" value="Genomic_DNA"/>
</dbReference>
<proteinExistence type="predicted"/>
<dbReference type="AlphaFoldDB" id="A0A2G4EVB4"/>
<evidence type="ECO:0000313" key="3">
    <source>
        <dbReference type="Proteomes" id="UP000226442"/>
    </source>
</evidence>
<evidence type="ECO:0000256" key="1">
    <source>
        <dbReference type="SAM" id="MobiDB-lite"/>
    </source>
</evidence>
<feature type="compositionally biased region" description="Basic and acidic residues" evidence="1">
    <location>
        <begin position="40"/>
        <end position="49"/>
    </location>
</feature>
<gene>
    <name evidence="2" type="ORF">CP500_021285</name>
</gene>
<accession>A0A2G4EVB4</accession>
<organism evidence="2 3">
    <name type="scientific">Tychonema bourrellyi FEM_GT703</name>
    <dbReference type="NCBI Taxonomy" id="2040638"/>
    <lineage>
        <taxon>Bacteria</taxon>
        <taxon>Bacillati</taxon>
        <taxon>Cyanobacteriota</taxon>
        <taxon>Cyanophyceae</taxon>
        <taxon>Oscillatoriophycideae</taxon>
        <taxon>Oscillatoriales</taxon>
        <taxon>Microcoleaceae</taxon>
        <taxon>Tychonema</taxon>
    </lineage>
</organism>
<dbReference type="Proteomes" id="UP000226442">
    <property type="component" value="Unassembled WGS sequence"/>
</dbReference>
<feature type="compositionally biased region" description="Polar residues" evidence="1">
    <location>
        <begin position="25"/>
        <end position="34"/>
    </location>
</feature>
<evidence type="ECO:0000313" key="2">
    <source>
        <dbReference type="EMBL" id="PHX53474.1"/>
    </source>
</evidence>
<dbReference type="OrthoDB" id="467239at2"/>
<keyword evidence="3" id="KW-1185">Reference proteome</keyword>